<accession>A0A2S7N4D7</accession>
<evidence type="ECO:0000256" key="1">
    <source>
        <dbReference type="SAM" id="Phobius"/>
    </source>
</evidence>
<dbReference type="InterPro" id="IPR001375">
    <property type="entry name" value="Peptidase_S9_cat"/>
</dbReference>
<evidence type="ECO:0000313" key="4">
    <source>
        <dbReference type="Proteomes" id="UP000239663"/>
    </source>
</evidence>
<proteinExistence type="predicted"/>
<evidence type="ECO:0000259" key="2">
    <source>
        <dbReference type="Pfam" id="PF00326"/>
    </source>
</evidence>
<reference evidence="3 4" key="1">
    <citation type="submission" date="2017-12" db="EMBL/GenBank/DDBJ databases">
        <title>Taxonomic description and draft genome of Pradoshia cofamensis Gen. nov., sp. nov., a thermotolerant bacillale isolated from anterior gut of earthworm Eisenia fetida.</title>
        <authorList>
            <person name="Saha T."/>
            <person name="Chakraborty R."/>
        </authorList>
    </citation>
    <scope>NUCLEOTIDE SEQUENCE [LARGE SCALE GENOMIC DNA]</scope>
    <source>
        <strain evidence="3 4">EAG3</strain>
    </source>
</reference>
<feature type="transmembrane region" description="Helical" evidence="1">
    <location>
        <begin position="6"/>
        <end position="27"/>
    </location>
</feature>
<dbReference type="SUPFAM" id="SSF53474">
    <property type="entry name" value="alpha/beta-Hydrolases"/>
    <property type="match status" value="1"/>
</dbReference>
<keyword evidence="1" id="KW-0812">Transmembrane</keyword>
<keyword evidence="4" id="KW-1185">Reference proteome</keyword>
<keyword evidence="1" id="KW-0472">Membrane</keyword>
<feature type="domain" description="Peptidase S9 prolyl oligopeptidase catalytic" evidence="2">
    <location>
        <begin position="113"/>
        <end position="312"/>
    </location>
</feature>
<dbReference type="InterPro" id="IPR029058">
    <property type="entry name" value="AB_hydrolase_fold"/>
</dbReference>
<comment type="caution">
    <text evidence="3">The sequence shown here is derived from an EMBL/GenBank/DDBJ whole genome shotgun (WGS) entry which is preliminary data.</text>
</comment>
<name>A0A2S7N4D7_9BACI</name>
<dbReference type="EMBL" id="PKOZ01000001">
    <property type="protein sequence ID" value="PQD96830.1"/>
    <property type="molecule type" value="Genomic_DNA"/>
</dbReference>
<keyword evidence="3" id="KW-0378">Hydrolase</keyword>
<dbReference type="OrthoDB" id="9776685at2"/>
<dbReference type="Gene3D" id="3.40.50.1820">
    <property type="entry name" value="alpha/beta hydrolase"/>
    <property type="match status" value="1"/>
</dbReference>
<dbReference type="GO" id="GO:0006508">
    <property type="term" value="P:proteolysis"/>
    <property type="evidence" value="ECO:0007669"/>
    <property type="project" value="InterPro"/>
</dbReference>
<dbReference type="Proteomes" id="UP000239663">
    <property type="component" value="Unassembled WGS sequence"/>
</dbReference>
<dbReference type="PANTHER" id="PTHR43358">
    <property type="entry name" value="ALPHA/BETA-HYDROLASE"/>
    <property type="match status" value="1"/>
</dbReference>
<keyword evidence="1" id="KW-1133">Transmembrane helix</keyword>
<evidence type="ECO:0000313" key="3">
    <source>
        <dbReference type="EMBL" id="PQD96830.1"/>
    </source>
</evidence>
<gene>
    <name evidence="3" type="ORF">CYL18_02780</name>
</gene>
<dbReference type="InterPro" id="IPR052920">
    <property type="entry name" value="DNA-binding_regulatory"/>
</dbReference>
<dbReference type="RefSeq" id="WP_104847925.1">
    <property type="nucleotide sequence ID" value="NZ_PKOZ01000001.1"/>
</dbReference>
<dbReference type="AlphaFoldDB" id="A0A2S7N4D7"/>
<organism evidence="3 4">
    <name type="scientific">Pradoshia eiseniae</name>
    <dbReference type="NCBI Taxonomy" id="2064768"/>
    <lineage>
        <taxon>Bacteria</taxon>
        <taxon>Bacillati</taxon>
        <taxon>Bacillota</taxon>
        <taxon>Bacilli</taxon>
        <taxon>Bacillales</taxon>
        <taxon>Bacillaceae</taxon>
        <taxon>Pradoshia</taxon>
    </lineage>
</organism>
<dbReference type="GO" id="GO:0008236">
    <property type="term" value="F:serine-type peptidase activity"/>
    <property type="evidence" value="ECO:0007669"/>
    <property type="project" value="InterPro"/>
</dbReference>
<sequence length="313" mass="34633">MKKTIIIISIILALIIAGIIGASFYFYNVAVKRADKDFLNSDPNLAVSTPQTLQTEAKKWAGTVNFEEIAITSNDGLALTGYYLPAEEKTNKTVIIAHGYAGHAIGMYAYAKYYYEALGYNVLMPDARGHGKSEGDYIGFGWHERKDYIQWIDYVLDRNGKNSKIALHGVSMGGATVMMTSGEELPKQVKAVVADCGYTSALDILSYQLGEMYSLPSFPLIQSTSLLTKLRAGYSFEEASAVEQVKKTSLPIFFIHGEKDTFVPLEMVHELYEAANGEKELYIVPGAEHGNAYNADPETYEKKVAEFLASYMK</sequence>
<dbReference type="Pfam" id="PF00326">
    <property type="entry name" value="Peptidase_S9"/>
    <property type="match status" value="1"/>
</dbReference>
<protein>
    <submittedName>
        <fullName evidence="3">Alpha/beta hydrolase</fullName>
    </submittedName>
</protein>
<dbReference type="PANTHER" id="PTHR43358:SF4">
    <property type="entry name" value="ALPHA_BETA HYDROLASE FOLD-1 DOMAIN-CONTAINING PROTEIN"/>
    <property type="match status" value="1"/>
</dbReference>